<protein>
    <recommendedName>
        <fullName evidence="1">Single-stranded DNA-binding protein</fullName>
    </recommendedName>
    <alternativeName>
        <fullName evidence="10">Gp32</fullName>
    </alternativeName>
    <alternativeName>
        <fullName evidence="11">Helix-destabilizing protein</fullName>
    </alternativeName>
</protein>
<dbReference type="GO" id="GO:0006260">
    <property type="term" value="P:DNA replication"/>
    <property type="evidence" value="ECO:0007669"/>
    <property type="project" value="UniProtKB-KW"/>
</dbReference>
<keyword evidence="3" id="KW-0235">DNA replication</keyword>
<keyword evidence="5" id="KW-0227">DNA damage</keyword>
<evidence type="ECO:0000259" key="13">
    <source>
        <dbReference type="Pfam" id="PF08804"/>
    </source>
</evidence>
<dbReference type="GO" id="GO:0006281">
    <property type="term" value="P:DNA repair"/>
    <property type="evidence" value="ECO:0007669"/>
    <property type="project" value="UniProtKB-KW"/>
</dbReference>
<keyword evidence="7" id="KW-1194">Viral DNA replication</keyword>
<accession>A0A249Y2K8</accession>
<feature type="compositionally biased region" description="Low complexity" evidence="12">
    <location>
        <begin position="296"/>
        <end position="341"/>
    </location>
</feature>
<proteinExistence type="predicted"/>
<dbReference type="GO" id="GO:0003697">
    <property type="term" value="F:single-stranded DNA binding"/>
    <property type="evidence" value="ECO:0007669"/>
    <property type="project" value="InterPro"/>
</dbReference>
<organism evidence="14 15">
    <name type="scientific">Serratia phage 2050H1</name>
    <dbReference type="NCBI Taxonomy" id="2024250"/>
    <lineage>
        <taxon>Viruses</taxon>
        <taxon>Duplodnaviria</taxon>
        <taxon>Heunggongvirae</taxon>
        <taxon>Uroviricota</taxon>
        <taxon>Caudoviricetes</taxon>
        <taxon>Pantevenvirales</taxon>
        <taxon>Ackermannviridae</taxon>
        <taxon>Miltonvirus</taxon>
        <taxon>Miltonvirus MAM1</taxon>
    </lineage>
</organism>
<dbReference type="Gene3D" id="3.90.198.10">
    <property type="entry name" value="Replication Fork Single-Stranded Dna Binding Protein"/>
    <property type="match status" value="1"/>
</dbReference>
<reference evidence="14 15" key="1">
    <citation type="submission" date="2017-06" db="EMBL/GenBank/DDBJ databases">
        <authorList>
            <person name="Kim H.J."/>
            <person name="Triplett B.A."/>
        </authorList>
    </citation>
    <scope>NUCLEOTIDE SEQUENCE [LARGE SCALE GENOMIC DNA]</scope>
</reference>
<dbReference type="GO" id="GO:0046872">
    <property type="term" value="F:metal ion binding"/>
    <property type="evidence" value="ECO:0007669"/>
    <property type="project" value="UniProtKB-KW"/>
</dbReference>
<evidence type="ECO:0000256" key="5">
    <source>
        <dbReference type="ARBA" id="ARBA00022763"/>
    </source>
</evidence>
<evidence type="ECO:0000256" key="1">
    <source>
        <dbReference type="ARBA" id="ARBA00018590"/>
    </source>
</evidence>
<evidence type="ECO:0000256" key="9">
    <source>
        <dbReference type="ARBA" id="ARBA00023204"/>
    </source>
</evidence>
<evidence type="ECO:0000256" key="12">
    <source>
        <dbReference type="SAM" id="MobiDB-lite"/>
    </source>
</evidence>
<sequence>MASLFDRLKNSRGTNATAMQSRLEQQGQGGYQRDARIWKWTWNKDHVSENIIRLLPIPMVDLKRQEEGEIPADFVLTPVALVLTHSFQGKGGWYINNSLQTFGEDCPVRDHDRPIWAQLKERPDESLKNKMKDRLPNSDYYVNILVIKDGTDPSNNGQVRLLKYGNALKKFIDTAQNPKFSTDIKFDPFDAWEGADILLNLSSEEKTFGGRTVRCPKWENVKWDKPAPLGSDEYIQEIWEKEHSIYEFYDRKNYKTYAELEAQLRKVLVIPADMPLVENGAGTMAHAPTEAKDQQKYQQQAVQQSTQQQAADKPVDQAQSSAGAGAGGAQQASPTGSGSAGVDDFEAYLRQAE</sequence>
<evidence type="ECO:0000313" key="15">
    <source>
        <dbReference type="Proteomes" id="UP000224362"/>
    </source>
</evidence>
<dbReference type="Proteomes" id="UP000224362">
    <property type="component" value="Segment"/>
</dbReference>
<dbReference type="InterPro" id="IPR012340">
    <property type="entry name" value="NA-bd_OB-fold"/>
</dbReference>
<evidence type="ECO:0000256" key="3">
    <source>
        <dbReference type="ARBA" id="ARBA00022705"/>
    </source>
</evidence>
<dbReference type="GO" id="GO:0039693">
    <property type="term" value="P:viral DNA genome replication"/>
    <property type="evidence" value="ECO:0007669"/>
    <property type="project" value="UniProtKB-KW"/>
</dbReference>
<evidence type="ECO:0000313" key="14">
    <source>
        <dbReference type="EMBL" id="ASZ78920.1"/>
    </source>
</evidence>
<name>A0A249Y2K8_9CAUD</name>
<feature type="region of interest" description="Disordered" evidence="12">
    <location>
        <begin position="287"/>
        <end position="353"/>
    </location>
</feature>
<keyword evidence="2" id="KW-0678">Repressor</keyword>
<gene>
    <name evidence="14" type="ORF">2050H1_154</name>
</gene>
<keyword evidence="6" id="KW-0862">Zinc</keyword>
<dbReference type="SUPFAM" id="SSF50249">
    <property type="entry name" value="Nucleic acid-binding proteins"/>
    <property type="match status" value="1"/>
</dbReference>
<evidence type="ECO:0000256" key="4">
    <source>
        <dbReference type="ARBA" id="ARBA00022723"/>
    </source>
</evidence>
<keyword evidence="8" id="KW-0238">DNA-binding</keyword>
<dbReference type="InterPro" id="IPR044947">
    <property type="entry name" value="Phage_T4_Gp32_ssDNA-bd_sf"/>
</dbReference>
<evidence type="ECO:0000256" key="2">
    <source>
        <dbReference type="ARBA" id="ARBA00022491"/>
    </source>
</evidence>
<keyword evidence="9" id="KW-0234">DNA repair</keyword>
<evidence type="ECO:0000256" key="10">
    <source>
        <dbReference type="ARBA" id="ARBA00031936"/>
    </source>
</evidence>
<keyword evidence="4" id="KW-0479">Metal-binding</keyword>
<evidence type="ECO:0000256" key="8">
    <source>
        <dbReference type="ARBA" id="ARBA00023125"/>
    </source>
</evidence>
<feature type="domain" description="Bacteriophage T4 Gp32 single-stranded DNA-binding" evidence="13">
    <location>
        <begin position="48"/>
        <end position="267"/>
    </location>
</feature>
<dbReference type="InterPro" id="IPR012339">
    <property type="entry name" value="Phage_T4_Gp32_ssDNA-bd"/>
</dbReference>
<dbReference type="Pfam" id="PF08804">
    <property type="entry name" value="gp32"/>
    <property type="match status" value="1"/>
</dbReference>
<evidence type="ECO:0000256" key="6">
    <source>
        <dbReference type="ARBA" id="ARBA00022833"/>
    </source>
</evidence>
<dbReference type="EMBL" id="MF285619">
    <property type="protein sequence ID" value="ASZ78920.1"/>
    <property type="molecule type" value="Genomic_DNA"/>
</dbReference>
<evidence type="ECO:0000256" key="11">
    <source>
        <dbReference type="ARBA" id="ARBA00032941"/>
    </source>
</evidence>
<evidence type="ECO:0000256" key="7">
    <source>
        <dbReference type="ARBA" id="ARBA00023109"/>
    </source>
</evidence>